<dbReference type="InterPro" id="IPR035999">
    <property type="entry name" value="Sec7_dom_sf"/>
</dbReference>
<evidence type="ECO:0000256" key="1">
    <source>
        <dbReference type="ARBA" id="ARBA00004287"/>
    </source>
</evidence>
<gene>
    <name evidence="7" type="primary">LOC120105401</name>
</gene>
<evidence type="ECO:0000259" key="5">
    <source>
        <dbReference type="PROSITE" id="PS50190"/>
    </source>
</evidence>
<keyword evidence="3" id="KW-0344">Guanine-nucleotide releasing factor</keyword>
<dbReference type="InterPro" id="IPR032691">
    <property type="entry name" value="Mon2/Sec7/BIG1-like_HUS"/>
</dbReference>
<sequence>MEMQMEMLQRPRWPGARDGDDAYEAAGGGEAGSRHRRRDPRLKELGISCMLNTEVGAVLAVIRRPPDPISGFLPGGADEGANPQLLQSLKSLRSLIFHPQHSEWRSTEPSIYLSPFLDVIQSDEIPAAATGVALSAVLKILRLNVFEERTPGAREAIHSVVFAVTNCRLERTEQAAEDAVLMRILQVLVAIVRSRVSVLLTDHAVCTIVNTCFQVVQQSVHRGDLLQRSARHAMHELIQAIFSRLPEIKVPETADRASQAAAAADSDTPISGYGARCMVDIFHFLCSLLNVGEVVDSAEGIGSISSDEDVQLFALVLINSAVELGGEAIGKHPKLLRMVQDDLFHHLIHYAACSSPLVLSMICSAVLNLYHFCRRCLRLQLEAFFTYVLLRIAAGGSGVQLQEVAIEGILGFCRQPTFAIEMYVNYDCDPIRRNVFEEIGKLLCKTAFPATNPMSPMQVQAFEGLVTVITTIADSIEVEQVPDRESYSADVSDYKPFWVERCDSYDDPDTWVEFVRMRKMKKKKVMIAANHYNRDEKKGLDFLNICHLVPTPPDPKCLAYFFRYTPGLDKNRIGDFLGDPDEFNLRALKEFTETFDFSGAILDTALRTYLETFRLPGESQKIQRILEAFSERFYEQQSSEIFVSKDAVFILCYSLIMLNTDQHNPQVKKKMTEEEFIRNNRAINGGMDLPREYLSELFHSISTNAITLFGPTGLPTELSSNQWADLIKRSRVVEPFIICDFSHKLGRDLFAAISGPSVATLAAIFEHTDDEEILQECVEGLISIATIARYGLEDILDELLSCFCKFTTLLNPYATAEETLFAFSNELKPRMATVALFTIANKFGDSVRGAWRNIVDCMLKLKRLKLLPQSVIEPENSPSSDLGFTQHAKSESGVIFPSSHLGFGSRRQVSGLIGRLSQLLSLDSGGDSMLNCGSEFENNSKIIQQCRIGNIFSESSRLPDESLQNLGRALMFAAAGRGQKFSTPVEEEETVGFCWDLLVMISTINIQRFAAFWPQFHDCVTVMSQLPLFSPCPFAEKAIVGLFKIALELFSSPPHVDKLPEELVFRSINLMWKLDKEILDTCCESIVEGTARILNEHAKNVQTMIGWKTLLHLLSVTGRHPETFDQGVEALMKLMCEGTHVTRFNYPYCIEAAFGYAALKISPLEKSSKILDLMGDSVNWLIQWHKSGYSDPGSTNSSSFMEDGQKTGAGAGNLGANLFVKLAEALRKTSLVRREEIRNQAVAELRKCFAAAEELDFTPANCLACFNLVIFAMVDDLHEKMLEYSRRENSEREMKSMEGTLKEAMELLVEVFQRFMVPLSQSPGFRTFWLGVLRRMDTCMKADAGGMGDGALQELVPTLLKKMITEMKHKEILVQRDGDELWEITNIQIQWIAPSVKEELFPEEF</sequence>
<keyword evidence="6" id="KW-1185">Reference proteome</keyword>
<dbReference type="SUPFAM" id="SSF48425">
    <property type="entry name" value="Sec7 domain"/>
    <property type="match status" value="1"/>
</dbReference>
<dbReference type="SMART" id="SM00222">
    <property type="entry name" value="Sec7"/>
    <property type="match status" value="1"/>
</dbReference>
<dbReference type="GO" id="GO:0005829">
    <property type="term" value="C:cytosol"/>
    <property type="evidence" value="ECO:0007669"/>
    <property type="project" value="UniProtKB-SubCell"/>
</dbReference>
<dbReference type="PANTHER" id="PTHR10663">
    <property type="entry name" value="GUANYL-NUCLEOTIDE EXCHANGE FACTOR"/>
    <property type="match status" value="1"/>
</dbReference>
<dbReference type="Pfam" id="PF12783">
    <property type="entry name" value="Sec7-like_HUS"/>
    <property type="match status" value="1"/>
</dbReference>
<dbReference type="Gene3D" id="1.10.1000.11">
    <property type="entry name" value="Arf Nucleotide-binding Site Opener,domain 2"/>
    <property type="match status" value="1"/>
</dbReference>
<evidence type="ECO:0000256" key="4">
    <source>
        <dbReference type="SAM" id="MobiDB-lite"/>
    </source>
</evidence>
<feature type="domain" description="SEC7" evidence="5">
    <location>
        <begin position="519"/>
        <end position="704"/>
    </location>
</feature>
<dbReference type="CDD" id="cd00171">
    <property type="entry name" value="Sec7"/>
    <property type="match status" value="1"/>
</dbReference>
<dbReference type="GO" id="GO:0016020">
    <property type="term" value="C:membrane"/>
    <property type="evidence" value="ECO:0007669"/>
    <property type="project" value="UniProtKB-SubCell"/>
</dbReference>
<dbReference type="OrthoDB" id="430364at2759"/>
<dbReference type="GO" id="GO:0032012">
    <property type="term" value="P:regulation of ARF protein signal transduction"/>
    <property type="evidence" value="ECO:0007669"/>
    <property type="project" value="InterPro"/>
</dbReference>
<protein>
    <submittedName>
        <fullName evidence="7">ARF guanine-nucleotide exchange factor GNL2-like</fullName>
    </submittedName>
</protein>
<name>A0A8B8ZQH4_PHODC</name>
<accession>A0A8B8ZQH4</accession>
<dbReference type="FunFam" id="1.10.1000.11:FF:000002">
    <property type="entry name" value="Cytohesin 1"/>
    <property type="match status" value="1"/>
</dbReference>
<dbReference type="GO" id="GO:0005085">
    <property type="term" value="F:guanyl-nucleotide exchange factor activity"/>
    <property type="evidence" value="ECO:0007669"/>
    <property type="project" value="UniProtKB-KW"/>
</dbReference>
<reference evidence="7" key="1">
    <citation type="submission" date="2025-08" db="UniProtKB">
        <authorList>
            <consortium name="RefSeq"/>
        </authorList>
    </citation>
    <scope>IDENTIFICATION</scope>
    <source>
        <tissue evidence="7">Young leaves</tissue>
    </source>
</reference>
<proteinExistence type="predicted"/>
<evidence type="ECO:0000313" key="7">
    <source>
        <dbReference type="RefSeq" id="XP_038973743.1"/>
    </source>
</evidence>
<dbReference type="SUPFAM" id="SSF48371">
    <property type="entry name" value="ARM repeat"/>
    <property type="match status" value="1"/>
</dbReference>
<evidence type="ECO:0000256" key="3">
    <source>
        <dbReference type="ARBA" id="ARBA00022658"/>
    </source>
</evidence>
<evidence type="ECO:0000313" key="6">
    <source>
        <dbReference type="Proteomes" id="UP000228380"/>
    </source>
</evidence>
<dbReference type="Pfam" id="PF01369">
    <property type="entry name" value="Sec7"/>
    <property type="match status" value="1"/>
</dbReference>
<dbReference type="GeneID" id="120105401"/>
<dbReference type="InterPro" id="IPR016024">
    <property type="entry name" value="ARM-type_fold"/>
</dbReference>
<organism evidence="6 7">
    <name type="scientific">Phoenix dactylifera</name>
    <name type="common">Date palm</name>
    <dbReference type="NCBI Taxonomy" id="42345"/>
    <lineage>
        <taxon>Eukaryota</taxon>
        <taxon>Viridiplantae</taxon>
        <taxon>Streptophyta</taxon>
        <taxon>Embryophyta</taxon>
        <taxon>Tracheophyta</taxon>
        <taxon>Spermatophyta</taxon>
        <taxon>Magnoliopsida</taxon>
        <taxon>Liliopsida</taxon>
        <taxon>Arecaceae</taxon>
        <taxon>Coryphoideae</taxon>
        <taxon>Phoeniceae</taxon>
        <taxon>Phoenix</taxon>
    </lineage>
</organism>
<dbReference type="KEGG" id="pda:120105401"/>
<dbReference type="Proteomes" id="UP000228380">
    <property type="component" value="Unplaced"/>
</dbReference>
<dbReference type="InterPro" id="IPR000904">
    <property type="entry name" value="Sec7_dom"/>
</dbReference>
<comment type="subcellular location">
    <subcellularLocation>
        <location evidence="2">Cytoplasm</location>
        <location evidence="2">Cytosol</location>
    </subcellularLocation>
    <subcellularLocation>
        <location evidence="1">Membrane</location>
        <topology evidence="1">Peripheral membrane protein</topology>
        <orientation evidence="1">Cytoplasmic side</orientation>
    </subcellularLocation>
</comment>
<dbReference type="RefSeq" id="XP_038973743.1">
    <property type="nucleotide sequence ID" value="XM_039117815.1"/>
</dbReference>
<dbReference type="InterPro" id="IPR023394">
    <property type="entry name" value="Sec7_C_sf"/>
</dbReference>
<evidence type="ECO:0000256" key="2">
    <source>
        <dbReference type="ARBA" id="ARBA00004514"/>
    </source>
</evidence>
<dbReference type="Gene3D" id="1.10.220.20">
    <property type="match status" value="1"/>
</dbReference>
<feature type="region of interest" description="Disordered" evidence="4">
    <location>
        <begin position="1"/>
        <end position="39"/>
    </location>
</feature>
<dbReference type="PROSITE" id="PS50190">
    <property type="entry name" value="SEC7"/>
    <property type="match status" value="1"/>
</dbReference>
<dbReference type="PANTHER" id="PTHR10663:SF322">
    <property type="entry name" value="ARF GUANINE-NUCLEOTIDE EXCHANGE FACTOR GNL2"/>
    <property type="match status" value="1"/>
</dbReference>